<dbReference type="InterPro" id="IPR009080">
    <property type="entry name" value="tRNAsynth_Ia_anticodon-bd"/>
</dbReference>
<dbReference type="InterPro" id="IPR014729">
    <property type="entry name" value="Rossmann-like_a/b/a_fold"/>
</dbReference>
<feature type="domain" description="Methionyl/Valyl/Leucyl/Isoleucyl-tRNA synthetase anticodon-binding" evidence="14">
    <location>
        <begin position="610"/>
        <end position="752"/>
    </location>
</feature>
<sequence length="877" mass="97996">MTRTSAAQSRELPSTWNPADVEAELYQRWVDRGYFTADPHSDKPPFSIVIPPPNVTGSLHIGHAFEHTLMDLLTRRRRMQGYEALWLPGMDHASIAVQALVEQQLREEGVDHRELGRQGFLDRVWQWKEQHGGAILSQMRRLGDGVDWTRERFTMDEGLSRAVQTIFKKLYDDGLIYRAEQLVNWSPEMRTAISDIEVDHKEVEGELVSMRYGDGENSLVVATTRVETMLGDTAVAVHPDDERYQHMVGTEIELPLTGRKIPVVADSHVDPEFGSGAVKVTPAHDPNDFEIGRRHGLPMPTIMDERGRIADSGTAFDGMDRFAAREAIREALREQGRIVAEKRPYLHSVGHSSRSKEPIEPRLSLQWFVKVAPLAEGAGDAVRDGRVAVHPPELAKRYFDWIDNLHDWAISRQMWWGHRLPIWYGPGGEVVCVGPDEEPPSGEGWRQDEDVLDTWFSSGLWPFSTMGWPDDTADLHKFYPTSVLVTGYDILFFWVARMMMLGLYAMDGVEPFKVIALHGMVRDPYGKKMSKSAGNTVDPLQWMDTYGSDAVRFTLARGANPGTDAPMSEEWVSGARSFTTKLWNATRFALAKGAVAGRDLPPRAELTDADRWILDRTDALVAEVDELMEDFQFAKSTEALYHFTWDEFCDWYVELSKTQLDEGQERAESTRAVLGHVLDVLLRLLHPTIPFVTEELWTTLTGGESLVVADWPKPTGEPADEGAARRVAAVQKLVTEIRRFRSDQGLKPGQKVAANLGGIEAAGLGEHVPAIRSLVRITEPGEEFASTASIEVGLATGDVTVELDLSGAVDVAAERKRLTKDLAAAEKELSGTEQKLDNPSFTAKAPAEVVDKIRARRETARGEVDRINARLASLPQE</sequence>
<evidence type="ECO:0000256" key="5">
    <source>
        <dbReference type="ARBA" id="ARBA00022741"/>
    </source>
</evidence>
<evidence type="ECO:0000256" key="3">
    <source>
        <dbReference type="ARBA" id="ARBA00022490"/>
    </source>
</evidence>
<dbReference type="AlphaFoldDB" id="A0A839DV57"/>
<comment type="subcellular location">
    <subcellularLocation>
        <location evidence="1 12">Cytoplasm</location>
    </subcellularLocation>
</comment>
<dbReference type="PANTHER" id="PTHR11946">
    <property type="entry name" value="VALYL-TRNA SYNTHETASES"/>
    <property type="match status" value="1"/>
</dbReference>
<dbReference type="NCBIfam" id="TIGR00422">
    <property type="entry name" value="valS"/>
    <property type="match status" value="1"/>
</dbReference>
<dbReference type="Proteomes" id="UP000569329">
    <property type="component" value="Unassembled WGS sequence"/>
</dbReference>
<keyword evidence="8 12" id="KW-0175">Coiled coil</keyword>
<dbReference type="SUPFAM" id="SSF52374">
    <property type="entry name" value="Nucleotidylyl transferase"/>
    <property type="match status" value="1"/>
</dbReference>
<dbReference type="InterPro" id="IPR002300">
    <property type="entry name" value="aa-tRNA-synth_Ia"/>
</dbReference>
<evidence type="ECO:0000259" key="15">
    <source>
        <dbReference type="Pfam" id="PF10458"/>
    </source>
</evidence>
<dbReference type="InterPro" id="IPR002303">
    <property type="entry name" value="Valyl-tRNA_ligase"/>
</dbReference>
<reference evidence="16 17" key="1">
    <citation type="submission" date="2020-07" db="EMBL/GenBank/DDBJ databases">
        <title>Sequencing the genomes of 1000 actinobacteria strains.</title>
        <authorList>
            <person name="Klenk H.-P."/>
        </authorList>
    </citation>
    <scope>NUCLEOTIDE SEQUENCE [LARGE SCALE GENOMIC DNA]</scope>
    <source>
        <strain evidence="16 17">DSM 45975</strain>
    </source>
</reference>
<dbReference type="GO" id="GO:0005829">
    <property type="term" value="C:cytosol"/>
    <property type="evidence" value="ECO:0007669"/>
    <property type="project" value="TreeGrafter"/>
</dbReference>
<evidence type="ECO:0000259" key="14">
    <source>
        <dbReference type="Pfam" id="PF08264"/>
    </source>
</evidence>
<keyword evidence="5 12" id="KW-0547">Nucleotide-binding</keyword>
<feature type="domain" description="Aminoacyl-tRNA synthetase class Ia" evidence="13">
    <location>
        <begin position="445"/>
        <end position="565"/>
    </location>
</feature>
<dbReference type="GO" id="GO:0005524">
    <property type="term" value="F:ATP binding"/>
    <property type="evidence" value="ECO:0007669"/>
    <property type="project" value="UniProtKB-UniRule"/>
</dbReference>
<dbReference type="FunFam" id="3.40.50.620:FF:000032">
    <property type="entry name" value="Valine--tRNA ligase"/>
    <property type="match status" value="1"/>
</dbReference>
<dbReference type="EMBL" id="JACGWZ010000003">
    <property type="protein sequence ID" value="MBA8825374.1"/>
    <property type="molecule type" value="Genomic_DNA"/>
</dbReference>
<evidence type="ECO:0000256" key="12">
    <source>
        <dbReference type="HAMAP-Rule" id="MF_02004"/>
    </source>
</evidence>
<dbReference type="InterPro" id="IPR001412">
    <property type="entry name" value="aa-tRNA-synth_I_CS"/>
</dbReference>
<keyword evidence="3 12" id="KW-0963">Cytoplasm</keyword>
<dbReference type="Pfam" id="PF00133">
    <property type="entry name" value="tRNA-synt_1"/>
    <property type="match status" value="2"/>
</dbReference>
<keyword evidence="17" id="KW-1185">Reference proteome</keyword>
<keyword evidence="4 12" id="KW-0436">Ligase</keyword>
<evidence type="ECO:0000256" key="4">
    <source>
        <dbReference type="ARBA" id="ARBA00022598"/>
    </source>
</evidence>
<dbReference type="InterPro" id="IPR037118">
    <property type="entry name" value="Val-tRNA_synth_C_sf"/>
</dbReference>
<dbReference type="FunFam" id="1.10.287.380:FF:000001">
    <property type="entry name" value="Valine--tRNA ligase"/>
    <property type="match status" value="1"/>
</dbReference>
<dbReference type="SUPFAM" id="SSF46589">
    <property type="entry name" value="tRNA-binding arm"/>
    <property type="match status" value="1"/>
</dbReference>
<feature type="short sequence motif" description="'KMSKS' region" evidence="12">
    <location>
        <begin position="528"/>
        <end position="532"/>
    </location>
</feature>
<comment type="caution">
    <text evidence="16">The sequence shown here is derived from an EMBL/GenBank/DDBJ whole genome shotgun (WGS) entry which is preliminary data.</text>
</comment>
<evidence type="ECO:0000256" key="7">
    <source>
        <dbReference type="ARBA" id="ARBA00022917"/>
    </source>
</evidence>
<evidence type="ECO:0000256" key="9">
    <source>
        <dbReference type="ARBA" id="ARBA00023146"/>
    </source>
</evidence>
<dbReference type="FunFam" id="3.40.50.620:FF:000098">
    <property type="entry name" value="Valine--tRNA ligase"/>
    <property type="match status" value="1"/>
</dbReference>
<comment type="domain">
    <text evidence="12">ValRS has two distinct active sites: one for aminoacylation and one for editing. The misactivated threonine is translocated from the active site to the editing site.</text>
</comment>
<feature type="domain" description="Aminoacyl-tRNA synthetase class Ia" evidence="13">
    <location>
        <begin position="25"/>
        <end position="433"/>
    </location>
</feature>
<accession>A0A839DV57</accession>
<dbReference type="SUPFAM" id="SSF47323">
    <property type="entry name" value="Anticodon-binding domain of a subclass of class I aminoacyl-tRNA synthetases"/>
    <property type="match status" value="1"/>
</dbReference>
<dbReference type="RefSeq" id="WP_182544567.1">
    <property type="nucleotide sequence ID" value="NZ_JACGWZ010000003.1"/>
</dbReference>
<comment type="similarity">
    <text evidence="11 12">Belongs to the class-I aminoacyl-tRNA synthetase family. ValS type 1 subfamily.</text>
</comment>
<keyword evidence="6 12" id="KW-0067">ATP-binding</keyword>
<keyword evidence="9 12" id="KW-0030">Aminoacyl-tRNA synthetase</keyword>
<comment type="catalytic activity">
    <reaction evidence="10 12">
        <text>tRNA(Val) + L-valine + ATP = L-valyl-tRNA(Val) + AMP + diphosphate</text>
        <dbReference type="Rhea" id="RHEA:10704"/>
        <dbReference type="Rhea" id="RHEA-COMP:9672"/>
        <dbReference type="Rhea" id="RHEA-COMP:9708"/>
        <dbReference type="ChEBI" id="CHEBI:30616"/>
        <dbReference type="ChEBI" id="CHEBI:33019"/>
        <dbReference type="ChEBI" id="CHEBI:57762"/>
        <dbReference type="ChEBI" id="CHEBI:78442"/>
        <dbReference type="ChEBI" id="CHEBI:78537"/>
        <dbReference type="ChEBI" id="CHEBI:456215"/>
        <dbReference type="EC" id="6.1.1.9"/>
    </reaction>
</comment>
<dbReference type="CDD" id="cd07962">
    <property type="entry name" value="Anticodon_Ia_Val"/>
    <property type="match status" value="1"/>
</dbReference>
<protein>
    <recommendedName>
        <fullName evidence="12">Valine--tRNA ligase</fullName>
        <ecNumber evidence="12">6.1.1.9</ecNumber>
    </recommendedName>
    <alternativeName>
        <fullName evidence="12">Valyl-tRNA synthetase</fullName>
        <shortName evidence="12">ValRS</shortName>
    </alternativeName>
</protein>
<dbReference type="Gene3D" id="3.40.50.620">
    <property type="entry name" value="HUPs"/>
    <property type="match status" value="2"/>
</dbReference>
<dbReference type="PROSITE" id="PS00178">
    <property type="entry name" value="AA_TRNA_LIGASE_I"/>
    <property type="match status" value="1"/>
</dbReference>
<evidence type="ECO:0000256" key="2">
    <source>
        <dbReference type="ARBA" id="ARBA00011245"/>
    </source>
</evidence>
<feature type="domain" description="Valyl-tRNA synthetase tRNA-binding arm" evidence="15">
    <location>
        <begin position="810"/>
        <end position="874"/>
    </location>
</feature>
<evidence type="ECO:0000259" key="13">
    <source>
        <dbReference type="Pfam" id="PF00133"/>
    </source>
</evidence>
<dbReference type="Gene3D" id="1.10.287.380">
    <property type="entry name" value="Valyl-tRNA synthetase, C-terminal domain"/>
    <property type="match status" value="1"/>
</dbReference>
<dbReference type="InterPro" id="IPR009008">
    <property type="entry name" value="Val/Leu/Ile-tRNA-synth_edit"/>
</dbReference>
<dbReference type="HAMAP" id="MF_02004">
    <property type="entry name" value="Val_tRNA_synth_type1"/>
    <property type="match status" value="1"/>
</dbReference>
<keyword evidence="7 12" id="KW-0648">Protein biosynthesis</keyword>
<evidence type="ECO:0000313" key="16">
    <source>
        <dbReference type="EMBL" id="MBA8825374.1"/>
    </source>
</evidence>
<proteinExistence type="inferred from homology"/>
<evidence type="ECO:0000256" key="11">
    <source>
        <dbReference type="ARBA" id="ARBA00060830"/>
    </source>
</evidence>
<dbReference type="Pfam" id="PF08264">
    <property type="entry name" value="Anticodon_1"/>
    <property type="match status" value="1"/>
</dbReference>
<gene>
    <name evidence="12" type="primary">valS</name>
    <name evidence="16" type="ORF">FHX42_002725</name>
</gene>
<dbReference type="PRINTS" id="PR00986">
    <property type="entry name" value="TRNASYNTHVAL"/>
</dbReference>
<feature type="coiled-coil region" evidence="12">
    <location>
        <begin position="808"/>
        <end position="870"/>
    </location>
</feature>
<evidence type="ECO:0000313" key="17">
    <source>
        <dbReference type="Proteomes" id="UP000569329"/>
    </source>
</evidence>
<dbReference type="NCBIfam" id="NF004349">
    <property type="entry name" value="PRK05729.1"/>
    <property type="match status" value="1"/>
</dbReference>
<comment type="subunit">
    <text evidence="2 12">Monomer.</text>
</comment>
<dbReference type="GO" id="GO:0006438">
    <property type="term" value="P:valyl-tRNA aminoacylation"/>
    <property type="evidence" value="ECO:0007669"/>
    <property type="project" value="UniProtKB-UniRule"/>
</dbReference>
<dbReference type="InterPro" id="IPR013155">
    <property type="entry name" value="M/V/L/I-tRNA-synth_anticd-bd"/>
</dbReference>
<dbReference type="InterPro" id="IPR019499">
    <property type="entry name" value="Val-tRNA_synth_tRNA-bd"/>
</dbReference>
<dbReference type="EC" id="6.1.1.9" evidence="12"/>
<dbReference type="FunFam" id="1.10.730.10:FF:000027">
    <property type="entry name" value="Valine--tRNA ligase"/>
    <property type="match status" value="1"/>
</dbReference>
<evidence type="ECO:0000256" key="6">
    <source>
        <dbReference type="ARBA" id="ARBA00022840"/>
    </source>
</evidence>
<dbReference type="FunFam" id="3.90.740.10:FF:000005">
    <property type="entry name" value="Valine--tRNA ligase, mitochondrial"/>
    <property type="match status" value="1"/>
</dbReference>
<comment type="function">
    <text evidence="12">Catalyzes the attachment of valine to tRNA(Val). As ValRS can inadvertently accommodate and process structurally similar amino acids such as threonine, to avoid such errors, it has a 'posttransfer' editing activity that hydrolyzes mischarged Thr-tRNA(Val) in a tRNA-dependent manner.</text>
</comment>
<dbReference type="SUPFAM" id="SSF50677">
    <property type="entry name" value="ValRS/IleRS/LeuRS editing domain"/>
    <property type="match status" value="1"/>
</dbReference>
<organism evidence="16 17">
    <name type="scientific">Halosaccharopolyspora lacisalsi</name>
    <dbReference type="NCBI Taxonomy" id="1000566"/>
    <lineage>
        <taxon>Bacteria</taxon>
        <taxon>Bacillati</taxon>
        <taxon>Actinomycetota</taxon>
        <taxon>Actinomycetes</taxon>
        <taxon>Pseudonocardiales</taxon>
        <taxon>Pseudonocardiaceae</taxon>
        <taxon>Halosaccharopolyspora</taxon>
    </lineage>
</organism>
<dbReference type="InterPro" id="IPR033705">
    <property type="entry name" value="Anticodon_Ia_Val"/>
</dbReference>
<dbReference type="CDD" id="cd00817">
    <property type="entry name" value="ValRS_core"/>
    <property type="match status" value="1"/>
</dbReference>
<evidence type="ECO:0000256" key="1">
    <source>
        <dbReference type="ARBA" id="ARBA00004496"/>
    </source>
</evidence>
<comment type="domain">
    <text evidence="12">The C-terminal coiled-coil domain is crucial for aminoacylation activity.</text>
</comment>
<dbReference type="InterPro" id="IPR010978">
    <property type="entry name" value="tRNA-bd_arm"/>
</dbReference>
<dbReference type="PANTHER" id="PTHR11946:SF93">
    <property type="entry name" value="VALINE--TRNA LIGASE, CHLOROPLASTIC_MITOCHONDRIAL 2"/>
    <property type="match status" value="1"/>
</dbReference>
<evidence type="ECO:0000256" key="8">
    <source>
        <dbReference type="ARBA" id="ARBA00023054"/>
    </source>
</evidence>
<dbReference type="GO" id="GO:0004832">
    <property type="term" value="F:valine-tRNA ligase activity"/>
    <property type="evidence" value="ECO:0007669"/>
    <property type="project" value="UniProtKB-UniRule"/>
</dbReference>
<dbReference type="GO" id="GO:0002161">
    <property type="term" value="F:aminoacyl-tRNA deacylase activity"/>
    <property type="evidence" value="ECO:0007669"/>
    <property type="project" value="InterPro"/>
</dbReference>
<feature type="short sequence motif" description="'HIGH' region" evidence="12">
    <location>
        <begin position="53"/>
        <end position="63"/>
    </location>
</feature>
<evidence type="ECO:0000256" key="10">
    <source>
        <dbReference type="ARBA" id="ARBA00047552"/>
    </source>
</evidence>
<dbReference type="Pfam" id="PF10458">
    <property type="entry name" value="Val_tRNA-synt_C"/>
    <property type="match status" value="1"/>
</dbReference>
<name>A0A839DV57_9PSEU</name>
<dbReference type="Gene3D" id="1.10.730.10">
    <property type="entry name" value="Isoleucyl-tRNA Synthetase, Domain 1"/>
    <property type="match status" value="1"/>
</dbReference>
<feature type="binding site" evidence="12">
    <location>
        <position position="531"/>
    </location>
    <ligand>
        <name>ATP</name>
        <dbReference type="ChEBI" id="CHEBI:30616"/>
    </ligand>
</feature>